<name>A0A3R5UBK9_9CLOT</name>
<gene>
    <name evidence="9" type="ORF">C1I91_26275</name>
</gene>
<dbReference type="OrthoDB" id="1897773at2"/>
<evidence type="ECO:0000256" key="7">
    <source>
        <dbReference type="SAM" id="Phobius"/>
    </source>
</evidence>
<dbReference type="PANTHER" id="PTHR30572">
    <property type="entry name" value="MEMBRANE COMPONENT OF TRANSPORTER-RELATED"/>
    <property type="match status" value="1"/>
</dbReference>
<feature type="transmembrane region" description="Helical" evidence="7">
    <location>
        <begin position="302"/>
        <end position="325"/>
    </location>
</feature>
<dbReference type="KEGG" id="cmah:C1I91_26275"/>
<dbReference type="Proteomes" id="UP000286268">
    <property type="component" value="Chromosome"/>
</dbReference>
<comment type="similarity">
    <text evidence="6">Belongs to the ABC-4 integral membrane protein family.</text>
</comment>
<sequence length="418" mass="47315">MELILIIWKSLKTQKKRNILMIVELTLSFFIILMVSGRIEYYSTFANKGIAVINKDYYTVSSSNIANKDDYNLTRFSFTHKYEPDVTPTSKIYEIASNDNRVDTVGRLFGDVLKPSINNPNEIKANVLNLLAIFEDKPATKLFDYKVIKGENFTQYYKRYKKADDTEAIPLLIGPPLEKLNPIGSIVELPGALDYKTFKPIKYKIIGILDPNMPTGFEPGTFDIGLENNGYVTIGAKLPSDQRAVDKEIFLNVLVTVKSKADIKQIEKDYTEKIKTHKISLDNAKDYYRNIKRDGQRNYAGFFYGVIMLLLSSFGIISVSLSTLLKRKREIGIRFAIGAKKSNIAIMLGGELLFLYLVSEIISLTMAKGVEKIVPQMLISMHVVFVASSMVISFMLLSTIPLVIKTFKLNIIEFIKVD</sequence>
<evidence type="ECO:0000259" key="8">
    <source>
        <dbReference type="Pfam" id="PF02687"/>
    </source>
</evidence>
<evidence type="ECO:0000256" key="1">
    <source>
        <dbReference type="ARBA" id="ARBA00004651"/>
    </source>
</evidence>
<feature type="transmembrane region" description="Helical" evidence="7">
    <location>
        <begin position="345"/>
        <end position="367"/>
    </location>
</feature>
<evidence type="ECO:0000256" key="3">
    <source>
        <dbReference type="ARBA" id="ARBA00022692"/>
    </source>
</evidence>
<feature type="domain" description="ABC3 transporter permease C-terminal" evidence="8">
    <location>
        <begin position="303"/>
        <end position="404"/>
    </location>
</feature>
<dbReference type="GO" id="GO:0022857">
    <property type="term" value="F:transmembrane transporter activity"/>
    <property type="evidence" value="ECO:0007669"/>
    <property type="project" value="TreeGrafter"/>
</dbReference>
<reference evidence="9 10" key="1">
    <citation type="submission" date="2018-01" db="EMBL/GenBank/DDBJ databases">
        <title>Genome Sequencing and Assembly of Anaerobacter polyendosporus strain CT4.</title>
        <authorList>
            <person name="Tachaapaikoon C."/>
            <person name="Sutheeworapong S."/>
            <person name="Jenjaroenpun P."/>
            <person name="Wongsurawat T."/>
            <person name="Nookeaw I."/>
            <person name="Cheawchanlertfa P."/>
            <person name="Kosugi A."/>
            <person name="Cheevadhanarak S."/>
            <person name="Ratanakhanokchai K."/>
        </authorList>
    </citation>
    <scope>NUCLEOTIDE SEQUENCE [LARGE SCALE GENOMIC DNA]</scope>
    <source>
        <strain evidence="9 10">CT4</strain>
    </source>
</reference>
<evidence type="ECO:0000313" key="9">
    <source>
        <dbReference type="EMBL" id="QAA34859.1"/>
    </source>
</evidence>
<protein>
    <recommendedName>
        <fullName evidence="8">ABC3 transporter permease C-terminal domain-containing protein</fullName>
    </recommendedName>
</protein>
<organism evidence="9 10">
    <name type="scientific">Clostridium manihotivorum</name>
    <dbReference type="NCBI Taxonomy" id="2320868"/>
    <lineage>
        <taxon>Bacteria</taxon>
        <taxon>Bacillati</taxon>
        <taxon>Bacillota</taxon>
        <taxon>Clostridia</taxon>
        <taxon>Eubacteriales</taxon>
        <taxon>Clostridiaceae</taxon>
        <taxon>Clostridium</taxon>
    </lineage>
</organism>
<evidence type="ECO:0000256" key="2">
    <source>
        <dbReference type="ARBA" id="ARBA00022475"/>
    </source>
</evidence>
<keyword evidence="10" id="KW-1185">Reference proteome</keyword>
<dbReference type="GO" id="GO:0005886">
    <property type="term" value="C:plasma membrane"/>
    <property type="evidence" value="ECO:0007669"/>
    <property type="project" value="UniProtKB-SubCell"/>
</dbReference>
<evidence type="ECO:0000256" key="6">
    <source>
        <dbReference type="ARBA" id="ARBA00038076"/>
    </source>
</evidence>
<keyword evidence="3 7" id="KW-0812">Transmembrane</keyword>
<dbReference type="EMBL" id="CP025746">
    <property type="protein sequence ID" value="QAA34859.1"/>
    <property type="molecule type" value="Genomic_DNA"/>
</dbReference>
<proteinExistence type="inferred from homology"/>
<keyword evidence="2" id="KW-1003">Cell membrane</keyword>
<dbReference type="InterPro" id="IPR003838">
    <property type="entry name" value="ABC3_permease_C"/>
</dbReference>
<dbReference type="Pfam" id="PF02687">
    <property type="entry name" value="FtsX"/>
    <property type="match status" value="1"/>
</dbReference>
<dbReference type="AlphaFoldDB" id="A0A3R5UBK9"/>
<dbReference type="PANTHER" id="PTHR30572:SF4">
    <property type="entry name" value="ABC TRANSPORTER PERMEASE YTRF"/>
    <property type="match status" value="1"/>
</dbReference>
<evidence type="ECO:0000256" key="4">
    <source>
        <dbReference type="ARBA" id="ARBA00022989"/>
    </source>
</evidence>
<dbReference type="RefSeq" id="WP_128215570.1">
    <property type="nucleotide sequence ID" value="NZ_CP025746.1"/>
</dbReference>
<dbReference type="InterPro" id="IPR050250">
    <property type="entry name" value="Macrolide_Exporter_MacB"/>
</dbReference>
<evidence type="ECO:0000256" key="5">
    <source>
        <dbReference type="ARBA" id="ARBA00023136"/>
    </source>
</evidence>
<comment type="subcellular location">
    <subcellularLocation>
        <location evidence="1">Cell membrane</location>
        <topology evidence="1">Multi-pass membrane protein</topology>
    </subcellularLocation>
</comment>
<keyword evidence="5 7" id="KW-0472">Membrane</keyword>
<keyword evidence="4 7" id="KW-1133">Transmembrane helix</keyword>
<accession>A0A3R5UBK9</accession>
<feature type="transmembrane region" description="Helical" evidence="7">
    <location>
        <begin position="379"/>
        <end position="404"/>
    </location>
</feature>
<feature type="transmembrane region" description="Helical" evidence="7">
    <location>
        <begin position="20"/>
        <end position="39"/>
    </location>
</feature>
<evidence type="ECO:0000313" key="10">
    <source>
        <dbReference type="Proteomes" id="UP000286268"/>
    </source>
</evidence>